<dbReference type="EMBL" id="LAZR01043317">
    <property type="protein sequence ID" value="KKL07378.1"/>
    <property type="molecule type" value="Genomic_DNA"/>
</dbReference>
<accession>A0A0F9D5M9</accession>
<name>A0A0F9D5M9_9ZZZZ</name>
<proteinExistence type="predicted"/>
<evidence type="ECO:0000313" key="1">
    <source>
        <dbReference type="EMBL" id="KKL07378.1"/>
    </source>
</evidence>
<reference evidence="1" key="1">
    <citation type="journal article" date="2015" name="Nature">
        <title>Complex archaea that bridge the gap between prokaryotes and eukaryotes.</title>
        <authorList>
            <person name="Spang A."/>
            <person name="Saw J.H."/>
            <person name="Jorgensen S.L."/>
            <person name="Zaremba-Niedzwiedzka K."/>
            <person name="Martijn J."/>
            <person name="Lind A.E."/>
            <person name="van Eijk R."/>
            <person name="Schleper C."/>
            <person name="Guy L."/>
            <person name="Ettema T.J."/>
        </authorList>
    </citation>
    <scope>NUCLEOTIDE SEQUENCE</scope>
</reference>
<sequence>MNWLLLIPLALAGFCQNLTKVWAVRSQTSADVK</sequence>
<protein>
    <submittedName>
        <fullName evidence="1">Uncharacterized protein</fullName>
    </submittedName>
</protein>
<comment type="caution">
    <text evidence="1">The sequence shown here is derived from an EMBL/GenBank/DDBJ whole genome shotgun (WGS) entry which is preliminary data.</text>
</comment>
<organism evidence="1">
    <name type="scientific">marine sediment metagenome</name>
    <dbReference type="NCBI Taxonomy" id="412755"/>
    <lineage>
        <taxon>unclassified sequences</taxon>
        <taxon>metagenomes</taxon>
        <taxon>ecological metagenomes</taxon>
    </lineage>
</organism>
<gene>
    <name evidence="1" type="ORF">LCGC14_2586670</name>
</gene>
<dbReference type="AlphaFoldDB" id="A0A0F9D5M9"/>
<feature type="non-terminal residue" evidence="1">
    <location>
        <position position="33"/>
    </location>
</feature>